<dbReference type="AlphaFoldDB" id="A0A9C6XAZ2"/>
<dbReference type="SUPFAM" id="SSF50494">
    <property type="entry name" value="Trypsin-like serine proteases"/>
    <property type="match status" value="1"/>
</dbReference>
<gene>
    <name evidence="4" type="primary">LOC127752040</name>
</gene>
<dbReference type="Proteomes" id="UP000504606">
    <property type="component" value="Unplaced"/>
</dbReference>
<keyword evidence="1" id="KW-1015">Disulfide bond</keyword>
<proteinExistence type="predicted"/>
<sequence>MVRREGRWGKLCAKGVVGNDSAPERVPEQDKVGSWGPLQLGEVVCRALTFSGVETAQLATDEQRVADDSPFFETASVNATEQNKGRQQTFVESTCPSRQVLRVSCKSLQCGERPQATSHWARSAVAAGPVVATSTASSAASSAAGRRARIVGGTNSGPGAWPWQAALYKEGEFQCGATLISDRWLLSAGHCFY</sequence>
<dbReference type="GeneID" id="127752040"/>
<evidence type="ECO:0000256" key="1">
    <source>
        <dbReference type="ARBA" id="ARBA00023157"/>
    </source>
</evidence>
<evidence type="ECO:0000313" key="3">
    <source>
        <dbReference type="Proteomes" id="UP000504606"/>
    </source>
</evidence>
<keyword evidence="3" id="KW-1185">Reference proteome</keyword>
<accession>A0A9C6XAZ2</accession>
<dbReference type="InterPro" id="IPR001254">
    <property type="entry name" value="Trypsin_dom"/>
</dbReference>
<evidence type="ECO:0000259" key="2">
    <source>
        <dbReference type="PROSITE" id="PS50240"/>
    </source>
</evidence>
<evidence type="ECO:0000313" key="4">
    <source>
        <dbReference type="RefSeq" id="XP_052132496.1"/>
    </source>
</evidence>
<dbReference type="PANTHER" id="PTHR24252">
    <property type="entry name" value="ACROSIN-RELATED"/>
    <property type="match status" value="1"/>
</dbReference>
<protein>
    <submittedName>
        <fullName evidence="4">Transmembrane protease serine 9-like</fullName>
    </submittedName>
</protein>
<dbReference type="PROSITE" id="PS50240">
    <property type="entry name" value="TRYPSIN_DOM"/>
    <property type="match status" value="1"/>
</dbReference>
<feature type="domain" description="Peptidase S1" evidence="2">
    <location>
        <begin position="150"/>
        <end position="193"/>
    </location>
</feature>
<dbReference type="PROSITE" id="PS00134">
    <property type="entry name" value="TRYPSIN_HIS"/>
    <property type="match status" value="1"/>
</dbReference>
<dbReference type="GO" id="GO:0004252">
    <property type="term" value="F:serine-type endopeptidase activity"/>
    <property type="evidence" value="ECO:0007669"/>
    <property type="project" value="InterPro"/>
</dbReference>
<dbReference type="RefSeq" id="XP_052132496.1">
    <property type="nucleotide sequence ID" value="XM_052276536.1"/>
</dbReference>
<dbReference type="GO" id="GO:0006508">
    <property type="term" value="P:proteolysis"/>
    <property type="evidence" value="ECO:0007669"/>
    <property type="project" value="InterPro"/>
</dbReference>
<reference evidence="4" key="1">
    <citation type="submission" date="2025-08" db="UniProtKB">
        <authorList>
            <consortium name="RefSeq"/>
        </authorList>
    </citation>
    <scope>IDENTIFICATION</scope>
    <source>
        <tissue evidence="4">Whole organism</tissue>
    </source>
</reference>
<dbReference type="OrthoDB" id="6411962at2759"/>
<feature type="non-terminal residue" evidence="4">
    <location>
        <position position="193"/>
    </location>
</feature>
<name>A0A9C6XAZ2_FRAOC</name>
<organism evidence="3 4">
    <name type="scientific">Frankliniella occidentalis</name>
    <name type="common">Western flower thrips</name>
    <name type="synonym">Euthrips occidentalis</name>
    <dbReference type="NCBI Taxonomy" id="133901"/>
    <lineage>
        <taxon>Eukaryota</taxon>
        <taxon>Metazoa</taxon>
        <taxon>Ecdysozoa</taxon>
        <taxon>Arthropoda</taxon>
        <taxon>Hexapoda</taxon>
        <taxon>Insecta</taxon>
        <taxon>Pterygota</taxon>
        <taxon>Neoptera</taxon>
        <taxon>Paraneoptera</taxon>
        <taxon>Thysanoptera</taxon>
        <taxon>Terebrantia</taxon>
        <taxon>Thripoidea</taxon>
        <taxon>Thripidae</taxon>
        <taxon>Frankliniella</taxon>
    </lineage>
</organism>
<dbReference type="InterPro" id="IPR043504">
    <property type="entry name" value="Peptidase_S1_PA_chymotrypsin"/>
</dbReference>
<dbReference type="Pfam" id="PF00089">
    <property type="entry name" value="Trypsin"/>
    <property type="match status" value="1"/>
</dbReference>
<dbReference type="KEGG" id="foc:127752040"/>
<dbReference type="Gene3D" id="2.40.10.10">
    <property type="entry name" value="Trypsin-like serine proteases"/>
    <property type="match status" value="1"/>
</dbReference>
<dbReference type="InterPro" id="IPR018114">
    <property type="entry name" value="TRYPSIN_HIS"/>
</dbReference>
<dbReference type="InterPro" id="IPR009003">
    <property type="entry name" value="Peptidase_S1_PA"/>
</dbReference>
<dbReference type="PANTHER" id="PTHR24252:SF7">
    <property type="entry name" value="HYALIN"/>
    <property type="match status" value="1"/>
</dbReference>